<dbReference type="OMA" id="EFMRDCE"/>
<accession>U3J7F6</accession>
<dbReference type="PANTHER" id="PTHR16087">
    <property type="entry name" value="TRANSMEMBRANE PROTEIN 206"/>
    <property type="match status" value="1"/>
</dbReference>
<feature type="transmembrane region" description="Helical" evidence="16">
    <location>
        <begin position="150"/>
        <end position="171"/>
    </location>
</feature>
<evidence type="ECO:0000256" key="7">
    <source>
        <dbReference type="ARBA" id="ARBA00022989"/>
    </source>
</evidence>
<feature type="compositionally biased region" description="Basic and acidic residues" evidence="15">
    <location>
        <begin position="101"/>
        <end position="119"/>
    </location>
</feature>
<evidence type="ECO:0000313" key="17">
    <source>
        <dbReference type="Ensembl" id="ENSAPLP00000015433.2"/>
    </source>
</evidence>
<keyword evidence="8" id="KW-0406">Ion transport</keyword>
<feature type="region of interest" description="Disordered" evidence="15">
    <location>
        <begin position="88"/>
        <end position="119"/>
    </location>
</feature>
<evidence type="ECO:0000256" key="16">
    <source>
        <dbReference type="SAM" id="Phobius"/>
    </source>
</evidence>
<dbReference type="AlphaFoldDB" id="U3J7F6"/>
<organism evidence="17 18">
    <name type="scientific">Anas platyrhynchos platyrhynchos</name>
    <name type="common">Northern mallard</name>
    <dbReference type="NCBI Taxonomy" id="8840"/>
    <lineage>
        <taxon>Eukaryota</taxon>
        <taxon>Metazoa</taxon>
        <taxon>Chordata</taxon>
        <taxon>Craniata</taxon>
        <taxon>Vertebrata</taxon>
        <taxon>Euteleostomi</taxon>
        <taxon>Archelosauria</taxon>
        <taxon>Archosauria</taxon>
        <taxon>Dinosauria</taxon>
        <taxon>Saurischia</taxon>
        <taxon>Theropoda</taxon>
        <taxon>Coelurosauria</taxon>
        <taxon>Aves</taxon>
        <taxon>Neognathae</taxon>
        <taxon>Galloanserae</taxon>
        <taxon>Anseriformes</taxon>
        <taxon>Anatidae</taxon>
        <taxon>Anatinae</taxon>
        <taxon>Anas</taxon>
    </lineage>
</organism>
<sequence>MRVRGTPTPHGPTSRYSEPENGAEIPKPGPKPGPTGSSGTDPAPLSRAPRTTAPGSPRRGGQRPAAGGDPAPACPCRAGPGCAGAMPRPEVAGSYQELSEDVERVSENPAEDRGGEMGVHEDVSSVILPDSELGTSAPSLRFSKTCLKNVFSVILLFIYLLLMAVAVFLVYQTISDFREKLKHPVMSVSYKEVSLYDAPGIAFYPGKAQLLSCKHHYYDHIPPLVNPGQQGKIECSTWRINYTDPFTNQTMKYALVVQGPRDVKKKELVFLQFHLNETDQDFSAIDYLLFSSFQEFINSPEKAEFMKDCESSYSSWKFSGGFRTWVKMSLVKTKEEDGSETVEFKQETSVVNYIDQRTKPRSDQLFFVVFEWKDPFIQTVQDIITANPWNMIALLCGIFLALFKAADFAKLSVKWMIKIRKRHLKRRSQAMNHIS</sequence>
<evidence type="ECO:0000313" key="18">
    <source>
        <dbReference type="Proteomes" id="UP000016666"/>
    </source>
</evidence>
<feature type="region of interest" description="Disordered" evidence="15">
    <location>
        <begin position="1"/>
        <end position="72"/>
    </location>
</feature>
<protein>
    <recommendedName>
        <fullName evidence="3">Proton-activated chloride channel</fullName>
    </recommendedName>
    <alternativeName>
        <fullName evidence="14">Transmembrane protein 206</fullName>
    </alternativeName>
</protein>
<dbReference type="GO" id="GO:0061797">
    <property type="term" value="F:pH-gated chloride channel activity"/>
    <property type="evidence" value="ECO:0007669"/>
    <property type="project" value="Ensembl"/>
</dbReference>
<comment type="similarity">
    <text evidence="2">Belongs to the proton-activated chloride channel family.</text>
</comment>
<dbReference type="GO" id="GO:0005886">
    <property type="term" value="C:plasma membrane"/>
    <property type="evidence" value="ECO:0007669"/>
    <property type="project" value="UniProtKB-SubCell"/>
</dbReference>
<gene>
    <name evidence="17" type="primary">PACC1</name>
</gene>
<reference evidence="17" key="3">
    <citation type="submission" date="2025-09" db="UniProtKB">
        <authorList>
            <consortium name="Ensembl"/>
        </authorList>
    </citation>
    <scope>IDENTIFICATION</scope>
</reference>
<keyword evidence="7 16" id="KW-1133">Transmembrane helix</keyword>
<dbReference type="InterPro" id="IPR029366">
    <property type="entry name" value="TMEM206"/>
</dbReference>
<evidence type="ECO:0000256" key="13">
    <source>
        <dbReference type="ARBA" id="ARBA00024167"/>
    </source>
</evidence>
<comment type="catalytic activity">
    <reaction evidence="13">
        <text>chloride(in) = chloride(out)</text>
        <dbReference type="Rhea" id="RHEA:29823"/>
        <dbReference type="ChEBI" id="CHEBI:17996"/>
    </reaction>
</comment>
<comment type="subcellular location">
    <subcellularLocation>
        <location evidence="1">Cell membrane</location>
        <topology evidence="1">Multi-pass membrane protein</topology>
    </subcellularLocation>
</comment>
<keyword evidence="12" id="KW-0407">Ion channel</keyword>
<dbReference type="PANTHER" id="PTHR16087:SF0">
    <property type="entry name" value="PROTON-ACTIVATED CHLORIDE CHANNEL"/>
    <property type="match status" value="1"/>
</dbReference>
<evidence type="ECO:0000256" key="11">
    <source>
        <dbReference type="ARBA" id="ARBA00023214"/>
    </source>
</evidence>
<dbReference type="GO" id="GO:0034707">
    <property type="term" value="C:chloride channel complex"/>
    <property type="evidence" value="ECO:0007669"/>
    <property type="project" value="UniProtKB-KW"/>
</dbReference>
<keyword evidence="5" id="KW-1003">Cell membrane</keyword>
<evidence type="ECO:0000256" key="15">
    <source>
        <dbReference type="SAM" id="MobiDB-lite"/>
    </source>
</evidence>
<dbReference type="Pfam" id="PF15122">
    <property type="entry name" value="TMEM206"/>
    <property type="match status" value="1"/>
</dbReference>
<evidence type="ECO:0000256" key="12">
    <source>
        <dbReference type="ARBA" id="ARBA00023303"/>
    </source>
</evidence>
<keyword evidence="11" id="KW-0868">Chloride</keyword>
<feature type="compositionally biased region" description="Low complexity" evidence="15">
    <location>
        <begin position="53"/>
        <end position="72"/>
    </location>
</feature>
<evidence type="ECO:0000256" key="10">
    <source>
        <dbReference type="ARBA" id="ARBA00023173"/>
    </source>
</evidence>
<evidence type="ECO:0000256" key="3">
    <source>
        <dbReference type="ARBA" id="ARBA00013993"/>
    </source>
</evidence>
<evidence type="ECO:0000256" key="5">
    <source>
        <dbReference type="ARBA" id="ARBA00022475"/>
    </source>
</evidence>
<keyword evidence="6 16" id="KW-0812">Transmembrane</keyword>
<evidence type="ECO:0000256" key="9">
    <source>
        <dbReference type="ARBA" id="ARBA00023136"/>
    </source>
</evidence>
<reference evidence="17" key="2">
    <citation type="submission" date="2025-08" db="UniProtKB">
        <authorList>
            <consortium name="Ensembl"/>
        </authorList>
    </citation>
    <scope>IDENTIFICATION</scope>
</reference>
<keyword evidence="10" id="KW-0869">Chloride channel</keyword>
<dbReference type="Ensembl" id="ENSAPLT00000016230.2">
    <property type="protein sequence ID" value="ENSAPLP00000015433.2"/>
    <property type="gene ID" value="ENSAPLG00000015557.2"/>
</dbReference>
<dbReference type="GeneTree" id="ENSGT00390000017528"/>
<evidence type="ECO:0000256" key="14">
    <source>
        <dbReference type="ARBA" id="ARBA00032817"/>
    </source>
</evidence>
<dbReference type="STRING" id="8840.ENSAPLP00000015433"/>
<keyword evidence="4" id="KW-0813">Transport</keyword>
<proteinExistence type="inferred from homology"/>
<evidence type="ECO:0000256" key="8">
    <source>
        <dbReference type="ARBA" id="ARBA00023065"/>
    </source>
</evidence>
<reference evidence="17 18" key="1">
    <citation type="submission" date="2017-10" db="EMBL/GenBank/DDBJ databases">
        <title>A new Pekin duck reference genome.</title>
        <authorList>
            <person name="Hou Z.-C."/>
            <person name="Zhou Z.-K."/>
            <person name="Zhu F."/>
            <person name="Hou S.-S."/>
        </authorList>
    </citation>
    <scope>NUCLEOTIDE SEQUENCE [LARGE SCALE GENOMIC DNA]</scope>
</reference>
<name>U3J7F6_ANAPP</name>
<evidence type="ECO:0000256" key="1">
    <source>
        <dbReference type="ARBA" id="ARBA00004651"/>
    </source>
</evidence>
<evidence type="ECO:0000256" key="4">
    <source>
        <dbReference type="ARBA" id="ARBA00022448"/>
    </source>
</evidence>
<dbReference type="HOGENOM" id="CLU_068069_0_0_1"/>
<keyword evidence="9 16" id="KW-0472">Membrane</keyword>
<evidence type="ECO:0000256" key="2">
    <source>
        <dbReference type="ARBA" id="ARBA00009151"/>
    </source>
</evidence>
<dbReference type="Proteomes" id="UP000016666">
    <property type="component" value="Chromosome 3"/>
</dbReference>
<dbReference type="GO" id="GO:0009986">
    <property type="term" value="C:cell surface"/>
    <property type="evidence" value="ECO:0007669"/>
    <property type="project" value="TreeGrafter"/>
</dbReference>
<keyword evidence="18" id="KW-1185">Reference proteome</keyword>
<evidence type="ECO:0000256" key="6">
    <source>
        <dbReference type="ARBA" id="ARBA00022692"/>
    </source>
</evidence>